<proteinExistence type="predicted"/>
<reference evidence="2" key="1">
    <citation type="submission" date="2022-01" db="EMBL/GenBank/DDBJ databases">
        <authorList>
            <person name="Braso-Vives M."/>
        </authorList>
    </citation>
    <scope>NUCLEOTIDE SEQUENCE</scope>
</reference>
<evidence type="ECO:0000256" key="1">
    <source>
        <dbReference type="SAM" id="MobiDB-lite"/>
    </source>
</evidence>
<sequence>MEEAASMVEPAPGEGTPETDTPPASIDEPTLSVLDPVDEISTSKNETDVPARRPSMPASSCPGSRSDNIPWRYRLSCVALVTKTSITNNCQTLTSPCEAGLRDHALRKDLLKLMREKNGSKFKDVREEALHLSGEYDEEIRSEPTMRVAMQTAERHSSPDSSSLCAQVAQLTAELAAIKGHMSQQGAASQQGTPFRNDVIVFGKTFEEHLHRLDEVLTRLATHGLKLKVRHPESVEGPRFILSKGVARLEKEIEFLQEEARENRQAIRLFLRDRSDENYNPQLTRIVGGFEKEFEYNAAR</sequence>
<evidence type="ECO:0000313" key="2">
    <source>
        <dbReference type="EMBL" id="CAH1242620.1"/>
    </source>
</evidence>
<dbReference type="EMBL" id="OV696697">
    <property type="protein sequence ID" value="CAH1242620.1"/>
    <property type="molecule type" value="Genomic_DNA"/>
</dbReference>
<dbReference type="Proteomes" id="UP000838412">
    <property type="component" value="Chromosome 12"/>
</dbReference>
<accession>A0A8J9YVU4</accession>
<dbReference type="OrthoDB" id="10065209at2759"/>
<dbReference type="AlphaFoldDB" id="A0A8J9YVU4"/>
<name>A0A8J9YVU4_BRALA</name>
<evidence type="ECO:0000313" key="3">
    <source>
        <dbReference type="Proteomes" id="UP000838412"/>
    </source>
</evidence>
<dbReference type="Gene3D" id="3.30.70.270">
    <property type="match status" value="1"/>
</dbReference>
<feature type="compositionally biased region" description="Low complexity" evidence="1">
    <location>
        <begin position="9"/>
        <end position="24"/>
    </location>
</feature>
<organism evidence="2 3">
    <name type="scientific">Branchiostoma lanceolatum</name>
    <name type="common">Common lancelet</name>
    <name type="synonym">Amphioxus lanceolatum</name>
    <dbReference type="NCBI Taxonomy" id="7740"/>
    <lineage>
        <taxon>Eukaryota</taxon>
        <taxon>Metazoa</taxon>
        <taxon>Chordata</taxon>
        <taxon>Cephalochordata</taxon>
        <taxon>Leptocardii</taxon>
        <taxon>Amphioxiformes</taxon>
        <taxon>Branchiostomatidae</taxon>
        <taxon>Branchiostoma</taxon>
    </lineage>
</organism>
<gene>
    <name evidence="2" type="primary">Hypp6900</name>
    <name evidence="2" type="ORF">BLAG_LOCUS5899</name>
</gene>
<dbReference type="InterPro" id="IPR043128">
    <property type="entry name" value="Rev_trsase/Diguanyl_cyclase"/>
</dbReference>
<feature type="region of interest" description="Disordered" evidence="1">
    <location>
        <begin position="1"/>
        <end position="65"/>
    </location>
</feature>
<keyword evidence="3" id="KW-1185">Reference proteome</keyword>
<protein>
    <submittedName>
        <fullName evidence="2">Hypp6900 protein</fullName>
    </submittedName>
</protein>